<dbReference type="Gene3D" id="2.130.10.10">
    <property type="entry name" value="YVTN repeat-like/Quinoprotein amine dehydrogenase"/>
    <property type="match status" value="2"/>
</dbReference>
<dbReference type="InterPro" id="IPR011964">
    <property type="entry name" value="YVTN_b-propeller_repeat"/>
</dbReference>
<evidence type="ECO:0000256" key="3">
    <source>
        <dbReference type="SAM" id="MobiDB-lite"/>
    </source>
</evidence>
<reference evidence="6" key="1">
    <citation type="journal article" date="2019" name="Int. J. Syst. Evol. Microbiol.">
        <title>The Global Catalogue of Microorganisms (GCM) 10K type strain sequencing project: providing services to taxonomists for standard genome sequencing and annotation.</title>
        <authorList>
            <consortium name="The Broad Institute Genomics Platform"/>
            <consortium name="The Broad Institute Genome Sequencing Center for Infectious Disease"/>
            <person name="Wu L."/>
            <person name="Ma J."/>
        </authorList>
    </citation>
    <scope>NUCLEOTIDE SEQUENCE [LARGE SCALE GENOMIC DNA]</scope>
    <source>
        <strain evidence="6">JCM 17225</strain>
    </source>
</reference>
<dbReference type="PANTHER" id="PTHR47197:SF3">
    <property type="entry name" value="DIHYDRO-HEME D1 DEHYDROGENASE"/>
    <property type="match status" value="1"/>
</dbReference>
<dbReference type="Pfam" id="PF21783">
    <property type="entry name" value="YNCE"/>
    <property type="match status" value="1"/>
</dbReference>
<evidence type="ECO:0000256" key="1">
    <source>
        <dbReference type="ARBA" id="ARBA00022729"/>
    </source>
</evidence>
<evidence type="ECO:0000313" key="6">
    <source>
        <dbReference type="Proteomes" id="UP001501469"/>
    </source>
</evidence>
<dbReference type="InterPro" id="IPR048433">
    <property type="entry name" value="YNCE-like_beta-prop"/>
</dbReference>
<keyword evidence="2" id="KW-0378">Hydrolase</keyword>
<comment type="caution">
    <text evidence="5">The sequence shown here is derived from an EMBL/GenBank/DDBJ whole genome shotgun (WGS) entry which is preliminary data.</text>
</comment>
<dbReference type="PANTHER" id="PTHR47197">
    <property type="entry name" value="PROTEIN NIRF"/>
    <property type="match status" value="1"/>
</dbReference>
<dbReference type="Gene3D" id="3.40.720.10">
    <property type="entry name" value="Alkaline Phosphatase, subunit A"/>
    <property type="match status" value="1"/>
</dbReference>
<dbReference type="InterPro" id="IPR051200">
    <property type="entry name" value="Host-pathogen_enzymatic-act"/>
</dbReference>
<proteinExistence type="predicted"/>
<dbReference type="InterPro" id="IPR015943">
    <property type="entry name" value="WD40/YVTN_repeat-like_dom_sf"/>
</dbReference>
<dbReference type="InterPro" id="IPR017850">
    <property type="entry name" value="Alkaline_phosphatase_core_sf"/>
</dbReference>
<dbReference type="Pfam" id="PF04185">
    <property type="entry name" value="Phosphoesterase"/>
    <property type="match status" value="1"/>
</dbReference>
<dbReference type="NCBIfam" id="TIGR02276">
    <property type="entry name" value="beta_rpt_yvtn"/>
    <property type="match status" value="1"/>
</dbReference>
<dbReference type="Proteomes" id="UP001501469">
    <property type="component" value="Unassembled WGS sequence"/>
</dbReference>
<sequence length="857" mass="92977">MAAVRHPHAAVPTAAAAARYLRIAYAWPCTASFPMLFSTTTSRLALFLPLLALLSCSGNPGSQPVAEAPGVLPGPIAGTTQTQLPNGWKLSPAGTATPLGDLPLSLEISPDGRLAAVTNGGWGENSVQLLDAATGRLLDTRVVPAAWAGLAWAPDGHTLYASGGQHNRIHSFKVEGQQLQPDSAFVLGQKWPKQKIGVAGLAVDGRRQVLYAVTREDNSLYTFDLKTRRILRTLKLPAEAYDALLSPDGARLYISLWGGHAVAVYDIEKQQLLASIAVESHPNDLAITRDGRRLFVANANSNSVSVIDTRAGLVTETLNTALYPASPAGSTPDGLALSADDSQLFIANADNNCLAVFDVRDPATSRPLGFVPTGWYPTAVRVVGSQLLVANGKGTTSKANPNGPNPGRDVGEVGKGYIGGLLPGSLSRLPLPDEKALAAYSAQVYANTPFSKTREAAPEVAAGNPVPQRVGEKSPIKHVFYIIKENRTYDQVLGDVPAGNGDASLCLFPEKVTPNHHALTREFVLLDNFYVDAEVSADGHNWSTAAYANDFVEKSWPSNYSGRGGEYDFEGNRGEVAEPKDGFLWDYCRRAGRSYRSYGEFVYKGKASLPAIEGHFCEPYAGFDLHVKDVDRERIWEQDFDRLVAANQLPDLSILRLPNDHTYGARKGELNPLSYAADNDLALGRMIEHLSQSPVWKESVVMIVEDDAQNGPDHIDAHRSTAYLVGPYIRRHAVVHTAYTTSGMLRTLELILGLPPMSQYDAAALPLWACFTAKPDFRPYALRPATTPQDVRNTAYNGPARRAERFDMSREDAAPDLAFNENIWQAVRGEHSRMPAPRRSAAVREAKAEREEEEGED</sequence>
<dbReference type="SUPFAM" id="SSF50969">
    <property type="entry name" value="YVTN repeat-like/Quinoprotein amine dehydrogenase"/>
    <property type="match status" value="1"/>
</dbReference>
<accession>A0ABP7TRM0</accession>
<feature type="region of interest" description="Disordered" evidence="3">
    <location>
        <begin position="830"/>
        <end position="857"/>
    </location>
</feature>
<keyword evidence="6" id="KW-1185">Reference proteome</keyword>
<organism evidence="5 6">
    <name type="scientific">Hymenobacter glaciei</name>
    <dbReference type="NCBI Taxonomy" id="877209"/>
    <lineage>
        <taxon>Bacteria</taxon>
        <taxon>Pseudomonadati</taxon>
        <taxon>Bacteroidota</taxon>
        <taxon>Cytophagia</taxon>
        <taxon>Cytophagales</taxon>
        <taxon>Hymenobacteraceae</taxon>
        <taxon>Hymenobacter</taxon>
    </lineage>
</organism>
<evidence type="ECO:0000256" key="2">
    <source>
        <dbReference type="ARBA" id="ARBA00022801"/>
    </source>
</evidence>
<keyword evidence="1" id="KW-0732">Signal</keyword>
<feature type="domain" description="YNCE-like beta-propeller" evidence="4">
    <location>
        <begin position="105"/>
        <end position="361"/>
    </location>
</feature>
<evidence type="ECO:0000259" key="4">
    <source>
        <dbReference type="Pfam" id="PF21783"/>
    </source>
</evidence>
<name>A0ABP7TRM0_9BACT</name>
<dbReference type="EMBL" id="BAABDK010000010">
    <property type="protein sequence ID" value="GAA4030225.1"/>
    <property type="molecule type" value="Genomic_DNA"/>
</dbReference>
<evidence type="ECO:0000313" key="5">
    <source>
        <dbReference type="EMBL" id="GAA4030225.1"/>
    </source>
</evidence>
<dbReference type="InterPro" id="IPR007312">
    <property type="entry name" value="Phosphoesterase"/>
</dbReference>
<protein>
    <recommendedName>
        <fullName evidence="4">YNCE-like beta-propeller domain-containing protein</fullName>
    </recommendedName>
</protein>
<dbReference type="InterPro" id="IPR011044">
    <property type="entry name" value="Quino_amine_DH_bsu"/>
</dbReference>
<gene>
    <name evidence="5" type="ORF">GCM10022409_13090</name>
</gene>